<protein>
    <submittedName>
        <fullName evidence="1">Trypsin-like serine protease</fullName>
        <ecNumber evidence="1">3.4.21.-</ecNumber>
    </submittedName>
</protein>
<dbReference type="SUPFAM" id="SSF50494">
    <property type="entry name" value="Trypsin-like serine proteases"/>
    <property type="match status" value="1"/>
</dbReference>
<keyword evidence="1" id="KW-0378">Hydrolase</keyword>
<evidence type="ECO:0000313" key="1">
    <source>
        <dbReference type="EMBL" id="SPW23759.1"/>
    </source>
</evidence>
<dbReference type="PANTHER" id="PTHR43019">
    <property type="entry name" value="SERINE ENDOPROTEASE DEGS"/>
    <property type="match status" value="1"/>
</dbReference>
<dbReference type="GO" id="GO:0006508">
    <property type="term" value="P:proteolysis"/>
    <property type="evidence" value="ECO:0007669"/>
    <property type="project" value="UniProtKB-KW"/>
</dbReference>
<dbReference type="GO" id="GO:0004252">
    <property type="term" value="F:serine-type endopeptidase activity"/>
    <property type="evidence" value="ECO:0007669"/>
    <property type="project" value="InterPro"/>
</dbReference>
<dbReference type="PRINTS" id="PR00834">
    <property type="entry name" value="PROTEASES2C"/>
</dbReference>
<dbReference type="AlphaFoldDB" id="A0A8B4H082"/>
<dbReference type="InterPro" id="IPR009003">
    <property type="entry name" value="Peptidase_S1_PA"/>
</dbReference>
<reference evidence="1 2" key="1">
    <citation type="submission" date="2018-06" db="EMBL/GenBank/DDBJ databases">
        <authorList>
            <consortium name="Pathogen Informatics"/>
            <person name="Doyle S."/>
        </authorList>
    </citation>
    <scope>NUCLEOTIDE SEQUENCE [LARGE SCALE GENOMIC DNA]</scope>
    <source>
        <strain evidence="1 2">NCTC10254</strain>
    </source>
</reference>
<evidence type="ECO:0000313" key="2">
    <source>
        <dbReference type="Proteomes" id="UP000249886"/>
    </source>
</evidence>
<comment type="caution">
    <text evidence="1">The sequence shown here is derived from an EMBL/GenBank/DDBJ whole genome shotgun (WGS) entry which is preliminary data.</text>
</comment>
<accession>A0A8B4H082</accession>
<dbReference type="InterPro" id="IPR001940">
    <property type="entry name" value="Peptidase_S1C"/>
</dbReference>
<dbReference type="PANTHER" id="PTHR43019:SF23">
    <property type="entry name" value="PROTEASE DO-LIKE 5, CHLOROPLASTIC"/>
    <property type="match status" value="1"/>
</dbReference>
<dbReference type="Pfam" id="PF13365">
    <property type="entry name" value="Trypsin_2"/>
    <property type="match status" value="1"/>
</dbReference>
<proteinExistence type="predicted"/>
<dbReference type="InterPro" id="IPR043504">
    <property type="entry name" value="Peptidase_S1_PA_chymotrypsin"/>
</dbReference>
<dbReference type="Gene3D" id="2.40.10.10">
    <property type="entry name" value="Trypsin-like serine proteases"/>
    <property type="match status" value="2"/>
</dbReference>
<sequence length="169" mass="17799">MITNAHVVAGTEEVWLDTVLGTFKADVVFYDPQLDIAVLRSEELTMAPLQWASATAVTGEDAIVMGFPNSGPFEAAPARISERLKIAGPNIYATGRVEREAYTARGSIRQGNSGGPMLNLDGQVLGVVFGASADESDIGYALTADEVKEAIGNIAALDTPVGTQECVVR</sequence>
<name>A0A8B4H082_9CORY</name>
<keyword evidence="1" id="KW-0645">Protease</keyword>
<dbReference type="EMBL" id="UARK01000001">
    <property type="protein sequence ID" value="SPW23759.1"/>
    <property type="molecule type" value="Genomic_DNA"/>
</dbReference>
<gene>
    <name evidence="1" type="primary">htrA2_1</name>
    <name evidence="1" type="ORF">NCTC10254_00116</name>
</gene>
<organism evidence="1 2">
    <name type="scientific">Corynebacterium matruchotii</name>
    <dbReference type="NCBI Taxonomy" id="43768"/>
    <lineage>
        <taxon>Bacteria</taxon>
        <taxon>Bacillati</taxon>
        <taxon>Actinomycetota</taxon>
        <taxon>Actinomycetes</taxon>
        <taxon>Mycobacteriales</taxon>
        <taxon>Corynebacteriaceae</taxon>
        <taxon>Corynebacterium</taxon>
    </lineage>
</organism>
<dbReference type="Proteomes" id="UP000249886">
    <property type="component" value="Unassembled WGS sequence"/>
</dbReference>
<dbReference type="EC" id="3.4.21.-" evidence="1"/>